<dbReference type="PROSITE" id="PS51029">
    <property type="entry name" value="MADF"/>
    <property type="match status" value="1"/>
</dbReference>
<dbReference type="PANTHER" id="PTHR21505">
    <property type="entry name" value="MADF DOMAIN-CONTAINING PROTEIN-RELATED"/>
    <property type="match status" value="1"/>
</dbReference>
<dbReference type="PANTHER" id="PTHR21505:SF15">
    <property type="entry name" value="RE18252P"/>
    <property type="match status" value="1"/>
</dbReference>
<comment type="caution">
    <text evidence="2">The sequence shown here is derived from an EMBL/GenBank/DDBJ whole genome shotgun (WGS) entry which is preliminary data.</text>
</comment>
<protein>
    <submittedName>
        <fullName evidence="2">MADF domain-containing protein</fullName>
    </submittedName>
</protein>
<feature type="domain" description="MADF" evidence="1">
    <location>
        <begin position="10"/>
        <end position="101"/>
    </location>
</feature>
<keyword evidence="3" id="KW-1185">Reference proteome</keyword>
<dbReference type="AlphaFoldDB" id="A0AAV4PW73"/>
<dbReference type="InterPro" id="IPR006578">
    <property type="entry name" value="MADF-dom"/>
</dbReference>
<name>A0AAV4PW73_9ARAC</name>
<gene>
    <name evidence="2" type="primary">AVEN_263175_1</name>
    <name evidence="2" type="ORF">CDAR_202021</name>
</gene>
<sequence length="264" mass="31207">MDWSNKECLRLINLYRSHESLWNPKDPYYYTKKKKQEAWEQIATEMNLDKTVIRSKMDSLLGSFRAQRSRCRQKTIAGTQTKYSSKWFAYDSLQFLLQKSFVSSDTNDSQDSEDVKLFECARSSPEPLVEQSDSNYESTVPLEHHNSFRCEIVNVQSIPVQNSVTEEQNKQRADRKIQRIDVNNFERKRKISDDFSEEEIDRNLQKNVKENKDDRLEIYGKYIAAKMKCYDKETELLVEHHINQILLFADSGCLKTKVRHLKLL</sequence>
<dbReference type="EMBL" id="BPLQ01003534">
    <property type="protein sequence ID" value="GIY01156.1"/>
    <property type="molecule type" value="Genomic_DNA"/>
</dbReference>
<evidence type="ECO:0000313" key="2">
    <source>
        <dbReference type="EMBL" id="GIY01156.1"/>
    </source>
</evidence>
<organism evidence="2 3">
    <name type="scientific">Caerostris darwini</name>
    <dbReference type="NCBI Taxonomy" id="1538125"/>
    <lineage>
        <taxon>Eukaryota</taxon>
        <taxon>Metazoa</taxon>
        <taxon>Ecdysozoa</taxon>
        <taxon>Arthropoda</taxon>
        <taxon>Chelicerata</taxon>
        <taxon>Arachnida</taxon>
        <taxon>Araneae</taxon>
        <taxon>Araneomorphae</taxon>
        <taxon>Entelegynae</taxon>
        <taxon>Araneoidea</taxon>
        <taxon>Araneidae</taxon>
        <taxon>Caerostris</taxon>
    </lineage>
</organism>
<proteinExistence type="predicted"/>
<accession>A0AAV4PW73</accession>
<dbReference type="SMART" id="SM00595">
    <property type="entry name" value="MADF"/>
    <property type="match status" value="1"/>
</dbReference>
<dbReference type="Proteomes" id="UP001054837">
    <property type="component" value="Unassembled WGS sequence"/>
</dbReference>
<evidence type="ECO:0000259" key="1">
    <source>
        <dbReference type="PROSITE" id="PS51029"/>
    </source>
</evidence>
<dbReference type="Pfam" id="PF10545">
    <property type="entry name" value="MADF_DNA_bdg"/>
    <property type="match status" value="1"/>
</dbReference>
<evidence type="ECO:0000313" key="3">
    <source>
        <dbReference type="Proteomes" id="UP001054837"/>
    </source>
</evidence>
<reference evidence="2 3" key="1">
    <citation type="submission" date="2021-06" db="EMBL/GenBank/DDBJ databases">
        <title>Caerostris darwini draft genome.</title>
        <authorList>
            <person name="Kono N."/>
            <person name="Arakawa K."/>
        </authorList>
    </citation>
    <scope>NUCLEOTIDE SEQUENCE [LARGE SCALE GENOMIC DNA]</scope>
</reference>